<dbReference type="OrthoDB" id="268811at2157"/>
<protein>
    <recommendedName>
        <fullName evidence="4">TM helix repeat-containing protein</fullName>
    </recommendedName>
</protein>
<dbReference type="EMBL" id="AOIL01000017">
    <property type="protein sequence ID" value="ELY94568.1"/>
    <property type="molecule type" value="Genomic_DNA"/>
</dbReference>
<feature type="transmembrane region" description="Helical" evidence="1">
    <location>
        <begin position="84"/>
        <end position="103"/>
    </location>
</feature>
<evidence type="ECO:0000313" key="3">
    <source>
        <dbReference type="Proteomes" id="UP000011648"/>
    </source>
</evidence>
<sequence length="239" mass="24889">MTPLVVDALQTELEAVTVDAFAFLMAAFVAAIFIAVGVFAGRKLQPIVRRLGRQIELDARVRETPFGELFADESTAVSNAAGTLAKYYVVLLAAFAAATYLGLSPVSDWIEFMVGFAPTVVAGFAILVVGFVIADPIATIVREAEAVQESRVAPLAGGATKALVCFVAAVIGLDTMGLNVAILYTFGQAFAFAAALGIALAIGIAFGWGGKEYVAANADDWFGQSPESRADPAAVSDDD</sequence>
<keyword evidence="1" id="KW-0472">Membrane</keyword>
<feature type="transmembrane region" description="Helical" evidence="1">
    <location>
        <begin position="190"/>
        <end position="208"/>
    </location>
</feature>
<gene>
    <name evidence="2" type="ORF">C484_06337</name>
</gene>
<dbReference type="AlphaFoldDB" id="M0AB58"/>
<dbReference type="STRING" id="1230458.C484_06337"/>
<dbReference type="Proteomes" id="UP000011648">
    <property type="component" value="Unassembled WGS sequence"/>
</dbReference>
<evidence type="ECO:0008006" key="4">
    <source>
        <dbReference type="Google" id="ProtNLM"/>
    </source>
</evidence>
<keyword evidence="3" id="KW-1185">Reference proteome</keyword>
<accession>M0AB58</accession>
<keyword evidence="1" id="KW-1133">Transmembrane helix</keyword>
<evidence type="ECO:0000256" key="1">
    <source>
        <dbReference type="SAM" id="Phobius"/>
    </source>
</evidence>
<dbReference type="InterPro" id="IPR008910">
    <property type="entry name" value="MSC_TM_helix"/>
</dbReference>
<organism evidence="2 3">
    <name type="scientific">Natrialba taiwanensis DSM 12281</name>
    <dbReference type="NCBI Taxonomy" id="1230458"/>
    <lineage>
        <taxon>Archaea</taxon>
        <taxon>Methanobacteriati</taxon>
        <taxon>Methanobacteriota</taxon>
        <taxon>Stenosarchaea group</taxon>
        <taxon>Halobacteria</taxon>
        <taxon>Halobacteriales</taxon>
        <taxon>Natrialbaceae</taxon>
        <taxon>Natrialba</taxon>
    </lineage>
</organism>
<feature type="transmembrane region" description="Helical" evidence="1">
    <location>
        <begin position="115"/>
        <end position="141"/>
    </location>
</feature>
<proteinExistence type="predicted"/>
<feature type="transmembrane region" description="Helical" evidence="1">
    <location>
        <begin position="162"/>
        <end position="184"/>
    </location>
</feature>
<keyword evidence="1" id="KW-0812">Transmembrane</keyword>
<reference evidence="2 3" key="1">
    <citation type="journal article" date="2014" name="PLoS Genet.">
        <title>Phylogenetically driven sequencing of extremely halophilic archaea reveals strategies for static and dynamic osmo-response.</title>
        <authorList>
            <person name="Becker E.A."/>
            <person name="Seitzer P.M."/>
            <person name="Tritt A."/>
            <person name="Larsen D."/>
            <person name="Krusor M."/>
            <person name="Yao A.I."/>
            <person name="Wu D."/>
            <person name="Madern D."/>
            <person name="Eisen J.A."/>
            <person name="Darling A.E."/>
            <person name="Facciotti M.T."/>
        </authorList>
    </citation>
    <scope>NUCLEOTIDE SEQUENCE [LARGE SCALE GENOMIC DNA]</scope>
    <source>
        <strain evidence="2 3">DSM 12281</strain>
    </source>
</reference>
<evidence type="ECO:0000313" key="2">
    <source>
        <dbReference type="EMBL" id="ELY94568.1"/>
    </source>
</evidence>
<dbReference type="RefSeq" id="WP_006825089.1">
    <property type="nucleotide sequence ID" value="NZ_AOIL01000017.1"/>
</dbReference>
<dbReference type="Pfam" id="PF05552">
    <property type="entry name" value="MS_channel_1st_1"/>
    <property type="match status" value="1"/>
</dbReference>
<dbReference type="PATRIC" id="fig|1230458.4.peg.1282"/>
<comment type="caution">
    <text evidence="2">The sequence shown here is derived from an EMBL/GenBank/DDBJ whole genome shotgun (WGS) entry which is preliminary data.</text>
</comment>
<name>M0AB58_9EURY</name>
<feature type="transmembrane region" description="Helical" evidence="1">
    <location>
        <begin position="20"/>
        <end position="40"/>
    </location>
</feature>